<evidence type="ECO:0000256" key="1">
    <source>
        <dbReference type="ARBA" id="ARBA00007587"/>
    </source>
</evidence>
<dbReference type="Pfam" id="PF00265">
    <property type="entry name" value="TK"/>
    <property type="match status" value="1"/>
</dbReference>
<dbReference type="InterPro" id="IPR020633">
    <property type="entry name" value="Thymidine_kinase_CS"/>
</dbReference>
<dbReference type="Gene3D" id="3.30.60.20">
    <property type="match status" value="1"/>
</dbReference>
<dbReference type="GO" id="GO:0005524">
    <property type="term" value="F:ATP binding"/>
    <property type="evidence" value="ECO:0007669"/>
    <property type="project" value="UniProtKB-UniRule"/>
</dbReference>
<sequence>MKSVAHAGSLEVICGPMFSGKSEELIRRLRRARIARMNVCTFKPKVDVRYSPEHVVSHDGNALTAYSLGDPYEIVTIVQAQNINVIAIDEVQFFPEPLINVISTLIHSGKRIIAAGLDTDFKGAPFGIMPHLLALADSVTKLQAICTLCGQLAIHSQRIVNGQPARAHDPIVMVGAQESYQARCRSCYTIDHPYGLLQI</sequence>
<gene>
    <name evidence="8" type="primary">tdk</name>
    <name evidence="13" type="ORF">J120_02770</name>
</gene>
<feature type="binding site" evidence="8">
    <location>
        <position position="146"/>
    </location>
    <ligand>
        <name>Zn(2+)</name>
        <dbReference type="ChEBI" id="CHEBI:29105"/>
    </ligand>
</feature>
<feature type="binding site" evidence="8">
    <location>
        <begin position="15"/>
        <end position="22"/>
    </location>
    <ligand>
        <name>ATP</name>
        <dbReference type="ChEBI" id="CHEBI:30616"/>
    </ligand>
</feature>
<evidence type="ECO:0000256" key="11">
    <source>
        <dbReference type="RuleBase" id="RU000544"/>
    </source>
</evidence>
<dbReference type="PIRSF" id="PIRSF035805">
    <property type="entry name" value="TK_cell"/>
    <property type="match status" value="1"/>
</dbReference>
<comment type="subcellular location">
    <subcellularLocation>
        <location evidence="8">Cytoplasm</location>
    </subcellularLocation>
</comment>
<organism evidence="13 14">
    <name type="scientific">candidate division TM6 bacterium JCVI TM6SC1</name>
    <dbReference type="NCBI Taxonomy" id="1306947"/>
    <lineage>
        <taxon>Bacteria</taxon>
        <taxon>Candidatus Babelota</taxon>
        <taxon>Vermiphilus</taxon>
    </lineage>
</organism>
<dbReference type="GO" id="GO:0008270">
    <property type="term" value="F:zinc ion binding"/>
    <property type="evidence" value="ECO:0007669"/>
    <property type="project" value="UniProtKB-UniRule"/>
</dbReference>
<comment type="caution">
    <text evidence="13">The sequence shown here is derived from an EMBL/GenBank/DDBJ whole genome shotgun (WGS) entry which is preliminary data.</text>
</comment>
<dbReference type="eggNOG" id="COG1435">
    <property type="taxonomic scope" value="Bacteria"/>
</dbReference>
<keyword evidence="7 8" id="KW-0067">ATP-binding</keyword>
<dbReference type="SUPFAM" id="SSF52540">
    <property type="entry name" value="P-loop containing nucleoside triphosphate hydrolases"/>
    <property type="match status" value="1"/>
</dbReference>
<keyword evidence="4 8" id="KW-0808">Transferase</keyword>
<evidence type="ECO:0000256" key="8">
    <source>
        <dbReference type="HAMAP-Rule" id="MF_00124"/>
    </source>
</evidence>
<evidence type="ECO:0000256" key="6">
    <source>
        <dbReference type="ARBA" id="ARBA00022777"/>
    </source>
</evidence>
<accession>A0A0D2JE00</accession>
<keyword evidence="6 8" id="KW-0418">Kinase</keyword>
<feature type="binding site" evidence="8">
    <location>
        <position position="187"/>
    </location>
    <ligand>
        <name>Zn(2+)</name>
        <dbReference type="ChEBI" id="CHEBI:29105"/>
    </ligand>
</feature>
<evidence type="ECO:0000256" key="10">
    <source>
        <dbReference type="PIRSR" id="PIRSR035805-2"/>
    </source>
</evidence>
<dbReference type="HAMAP" id="MF_00124">
    <property type="entry name" value="Thymidine_kinase"/>
    <property type="match status" value="1"/>
</dbReference>
<dbReference type="EC" id="2.7.1.21" evidence="2 8"/>
<evidence type="ECO:0000256" key="9">
    <source>
        <dbReference type="PIRSR" id="PIRSR035805-1"/>
    </source>
</evidence>
<dbReference type="GO" id="GO:0005829">
    <property type="term" value="C:cytosol"/>
    <property type="evidence" value="ECO:0007669"/>
    <property type="project" value="TreeGrafter"/>
</dbReference>
<dbReference type="InterPro" id="IPR001267">
    <property type="entry name" value="Thymidine_kinase"/>
</dbReference>
<dbReference type="STRING" id="1306947.J120_02770"/>
<dbReference type="PANTHER" id="PTHR11441:SF0">
    <property type="entry name" value="THYMIDINE KINASE, CYTOSOLIC"/>
    <property type="match status" value="1"/>
</dbReference>
<feature type="binding site" evidence="8">
    <location>
        <position position="149"/>
    </location>
    <ligand>
        <name>Zn(2+)</name>
        <dbReference type="ChEBI" id="CHEBI:29105"/>
    </ligand>
</feature>
<dbReference type="PROSITE" id="PS00603">
    <property type="entry name" value="TK_CELLULAR_TYPE"/>
    <property type="match status" value="1"/>
</dbReference>
<keyword evidence="3 8" id="KW-0237">DNA synthesis</keyword>
<comment type="similarity">
    <text evidence="1 8 12">Belongs to the thymidine kinase family.</text>
</comment>
<dbReference type="EMBL" id="ARQD01000002">
    <property type="protein sequence ID" value="KIX85226.1"/>
    <property type="molecule type" value="Genomic_DNA"/>
</dbReference>
<dbReference type="GO" id="GO:0046104">
    <property type="term" value="P:thymidine metabolic process"/>
    <property type="evidence" value="ECO:0007669"/>
    <property type="project" value="TreeGrafter"/>
</dbReference>
<name>A0A0D2JE00_9BACT</name>
<evidence type="ECO:0000256" key="7">
    <source>
        <dbReference type="ARBA" id="ARBA00022840"/>
    </source>
</evidence>
<reference evidence="13 14" key="1">
    <citation type="journal article" date="2013" name="Proc. Natl. Acad. Sci. U.S.A.">
        <title>Candidate phylum TM6 genome recovered from a hospital sink biofilm provides genomic insights into this uncultivated phylum.</title>
        <authorList>
            <person name="McLean J.S."/>
            <person name="Lombardo M.J."/>
            <person name="Badger J.H."/>
            <person name="Edlund A."/>
            <person name="Novotny M."/>
            <person name="Yee-Greenbaum J."/>
            <person name="Vyahhi N."/>
            <person name="Hall A.P."/>
            <person name="Yang Y."/>
            <person name="Dupont C.L."/>
            <person name="Ziegler M.G."/>
            <person name="Chitsaz H."/>
            <person name="Allen A.E."/>
            <person name="Yooseph S."/>
            <person name="Tesler G."/>
            <person name="Pevzner P.A."/>
            <person name="Friedman R.M."/>
            <person name="Nealson K.H."/>
            <person name="Venter J.C."/>
            <person name="Lasken R.S."/>
        </authorList>
    </citation>
    <scope>NUCLEOTIDE SEQUENCE [LARGE SCALE GENOMIC DNA]</scope>
    <source>
        <strain evidence="13 14">TM6SC1</strain>
    </source>
</reference>
<keyword evidence="5 8" id="KW-0547">Nucleotide-binding</keyword>
<feature type="active site" description="Proton acceptor" evidence="8 9">
    <location>
        <position position="90"/>
    </location>
</feature>
<feature type="binding site" evidence="10">
    <location>
        <position position="180"/>
    </location>
    <ligand>
        <name>substrate</name>
    </ligand>
</feature>
<proteinExistence type="inferred from homology"/>
<evidence type="ECO:0000313" key="14">
    <source>
        <dbReference type="Proteomes" id="UP000032214"/>
    </source>
</evidence>
<evidence type="ECO:0000256" key="4">
    <source>
        <dbReference type="ARBA" id="ARBA00022679"/>
    </source>
</evidence>
<feature type="binding site" evidence="8">
    <location>
        <begin position="89"/>
        <end position="92"/>
    </location>
    <ligand>
        <name>ATP</name>
        <dbReference type="ChEBI" id="CHEBI:30616"/>
    </ligand>
</feature>
<evidence type="ECO:0000256" key="12">
    <source>
        <dbReference type="RuleBase" id="RU004165"/>
    </source>
</evidence>
<dbReference type="GO" id="GO:0004797">
    <property type="term" value="F:thymidine kinase activity"/>
    <property type="evidence" value="ECO:0007669"/>
    <property type="project" value="UniProtKB-UniRule"/>
</dbReference>
<dbReference type="PANTHER" id="PTHR11441">
    <property type="entry name" value="THYMIDINE KINASE"/>
    <property type="match status" value="1"/>
</dbReference>
<dbReference type="GO" id="GO:0071897">
    <property type="term" value="P:DNA biosynthetic process"/>
    <property type="evidence" value="ECO:0007669"/>
    <property type="project" value="UniProtKB-KW"/>
</dbReference>
<keyword evidence="14" id="KW-1185">Reference proteome</keyword>
<feature type="binding site" evidence="10">
    <location>
        <begin position="172"/>
        <end position="175"/>
    </location>
    <ligand>
        <name>substrate</name>
    </ligand>
</feature>
<evidence type="ECO:0000256" key="3">
    <source>
        <dbReference type="ARBA" id="ARBA00022634"/>
    </source>
</evidence>
<evidence type="ECO:0000313" key="13">
    <source>
        <dbReference type="EMBL" id="KIX85226.1"/>
    </source>
</evidence>
<dbReference type="SUPFAM" id="SSF57716">
    <property type="entry name" value="Glucocorticoid receptor-like (DNA-binding domain)"/>
    <property type="match status" value="1"/>
</dbReference>
<dbReference type="NCBIfam" id="NF003296">
    <property type="entry name" value="PRK04296.1-1"/>
    <property type="match status" value="1"/>
</dbReference>
<feature type="binding site" evidence="8">
    <location>
        <position position="184"/>
    </location>
    <ligand>
        <name>Zn(2+)</name>
        <dbReference type="ChEBI" id="CHEBI:29105"/>
    </ligand>
</feature>
<keyword evidence="8" id="KW-0963">Cytoplasm</keyword>
<comment type="subunit">
    <text evidence="8">Homotetramer.</text>
</comment>
<dbReference type="Gene3D" id="3.40.50.300">
    <property type="entry name" value="P-loop containing nucleotide triphosphate hydrolases"/>
    <property type="match status" value="1"/>
</dbReference>
<evidence type="ECO:0000256" key="2">
    <source>
        <dbReference type="ARBA" id="ARBA00012118"/>
    </source>
</evidence>
<dbReference type="AlphaFoldDB" id="A0A0D2JE00"/>
<keyword evidence="8" id="KW-0479">Metal-binding</keyword>
<dbReference type="Proteomes" id="UP000032214">
    <property type="component" value="Unassembled WGS sequence"/>
</dbReference>
<dbReference type="InterPro" id="IPR027417">
    <property type="entry name" value="P-loop_NTPase"/>
</dbReference>
<keyword evidence="8" id="KW-0862">Zinc</keyword>
<protein>
    <recommendedName>
        <fullName evidence="2 8">Thymidine kinase</fullName>
        <ecNumber evidence="2 8">2.7.1.21</ecNumber>
    </recommendedName>
</protein>
<comment type="catalytic activity">
    <reaction evidence="8 11">
        <text>thymidine + ATP = dTMP + ADP + H(+)</text>
        <dbReference type="Rhea" id="RHEA:19129"/>
        <dbReference type="ChEBI" id="CHEBI:15378"/>
        <dbReference type="ChEBI" id="CHEBI:17748"/>
        <dbReference type="ChEBI" id="CHEBI:30616"/>
        <dbReference type="ChEBI" id="CHEBI:63528"/>
        <dbReference type="ChEBI" id="CHEBI:456216"/>
        <dbReference type="EC" id="2.7.1.21"/>
    </reaction>
</comment>
<evidence type="ECO:0000256" key="5">
    <source>
        <dbReference type="ARBA" id="ARBA00022741"/>
    </source>
</evidence>